<reference evidence="1 2" key="1">
    <citation type="submission" date="2017-06" db="EMBL/GenBank/DDBJ databases">
        <title>Draft genome of Bartonella tribocorum C635.</title>
        <authorList>
            <person name="Hadjadj L."/>
            <person name="Jiyipong T."/>
            <person name="Diene S.M."/>
            <person name="Morand S."/>
            <person name="Rolain J.-M."/>
        </authorList>
    </citation>
    <scope>NUCLEOTIDE SEQUENCE [LARGE SCALE GENOMIC DNA]</scope>
    <source>
        <strain evidence="1 2">C635</strain>
    </source>
</reference>
<dbReference type="EMBL" id="NJPP01000007">
    <property type="protein sequence ID" value="PIT70513.1"/>
    <property type="molecule type" value="Genomic_DNA"/>
</dbReference>
<evidence type="ECO:0000313" key="1">
    <source>
        <dbReference type="EMBL" id="PIT70513.1"/>
    </source>
</evidence>
<name>A0A2M6UWD1_9HYPH</name>
<dbReference type="AlphaFoldDB" id="A0A2M6UWD1"/>
<proteinExistence type="predicted"/>
<sequence length="130" mass="14737">MGKSSLKTMDHIFKKILNVSKSFLCFIKVQAGIIQAPNVATALWLLRQVHKGYFSPLNFTSHGLFLFNNVQKRIILIDALYTQICPADLTHRFEMSEFDAIWGSSFKLNNAKLSLYKSSTLLISINGIRV</sequence>
<gene>
    <name evidence="1" type="ORF">CEV08_03570</name>
</gene>
<protein>
    <submittedName>
        <fullName evidence="1">Uncharacterized protein</fullName>
    </submittedName>
</protein>
<comment type="caution">
    <text evidence="1">The sequence shown here is derived from an EMBL/GenBank/DDBJ whole genome shotgun (WGS) entry which is preliminary data.</text>
</comment>
<organism evidence="1 2">
    <name type="scientific">Bartonella tribocorum</name>
    <dbReference type="NCBI Taxonomy" id="85701"/>
    <lineage>
        <taxon>Bacteria</taxon>
        <taxon>Pseudomonadati</taxon>
        <taxon>Pseudomonadota</taxon>
        <taxon>Alphaproteobacteria</taxon>
        <taxon>Hyphomicrobiales</taxon>
        <taxon>Bartonellaceae</taxon>
        <taxon>Bartonella</taxon>
    </lineage>
</organism>
<evidence type="ECO:0000313" key="2">
    <source>
        <dbReference type="Proteomes" id="UP000230791"/>
    </source>
</evidence>
<dbReference type="Proteomes" id="UP000230791">
    <property type="component" value="Unassembled WGS sequence"/>
</dbReference>
<accession>A0A2M6UWD1</accession>